<sequence>MQVSSNIVSCATRMWPFQTRMDITTLKDAGAYT</sequence>
<accession>A0AB38Z3Z1</accession>
<dbReference type="EMBL" id="OR472445">
    <property type="protein sequence ID" value="WNV45561.1"/>
    <property type="molecule type" value="Genomic_DNA"/>
</dbReference>
<proteinExistence type="predicted"/>
<reference evidence="1" key="1">
    <citation type="submission" date="2023-08" db="EMBL/GenBank/DDBJ databases">
        <authorList>
            <person name="Rotman E.R."/>
            <person name="Mimee M."/>
        </authorList>
    </citation>
    <scope>NUCLEOTIDE SEQUENCE</scope>
</reference>
<organism evidence="1">
    <name type="scientific">Klebsiella phage vB_KpnM_Iguana_ER37</name>
    <dbReference type="NCBI Taxonomy" id="3076781"/>
    <lineage>
        <taxon>Viruses</taxon>
        <taxon>Duplodnaviria</taxon>
        <taxon>Heunggongvirae</taxon>
        <taxon>Uroviricota</taxon>
        <taxon>Caudoviricetes</taxon>
    </lineage>
</organism>
<name>A0AB38Z3Z1_9CAUD</name>
<gene>
    <name evidence="1" type="ORF">FVZTVLPZ_CDS0064</name>
</gene>
<evidence type="ECO:0000313" key="1">
    <source>
        <dbReference type="EMBL" id="WNV45561.1"/>
    </source>
</evidence>
<protein>
    <submittedName>
        <fullName evidence="1">Uncharacterized protein</fullName>
    </submittedName>
</protein>